<feature type="compositionally biased region" description="Basic and acidic residues" evidence="1">
    <location>
        <begin position="522"/>
        <end position="536"/>
    </location>
</feature>
<reference evidence="3 4" key="1">
    <citation type="submission" date="2018-02" db="EMBL/GenBank/DDBJ databases">
        <title>Comparative genomes isolates from brazilian mangrove.</title>
        <authorList>
            <person name="Araujo J.E."/>
            <person name="Taketani R.G."/>
            <person name="Silva M.C.P."/>
            <person name="Loureco M.V."/>
            <person name="Andreote F.D."/>
        </authorList>
    </citation>
    <scope>NUCLEOTIDE SEQUENCE [LARGE SCALE GENOMIC DNA]</scope>
    <source>
        <strain evidence="3 4">Hex-1 MGV</strain>
    </source>
</reference>
<dbReference type="Proteomes" id="UP000238322">
    <property type="component" value="Unassembled WGS sequence"/>
</dbReference>
<proteinExistence type="predicted"/>
<dbReference type="AlphaFoldDB" id="A0A2S8FRZ0"/>
<keyword evidence="2" id="KW-1133">Transmembrane helix</keyword>
<feature type="compositionally biased region" description="Polar residues" evidence="1">
    <location>
        <begin position="14"/>
        <end position="28"/>
    </location>
</feature>
<feature type="transmembrane region" description="Helical" evidence="2">
    <location>
        <begin position="164"/>
        <end position="183"/>
    </location>
</feature>
<sequence length="550" mass="60911">MDDRAGDSGKGQASVDSSNGGCQSTRSYSKSAVDERRVRIVDVVPIYVVHVTLMYVAIVMVVAGVLALDHYLGRVIRWADLTRVDSLATYLTAGSLFAGSLLAVLIYRIRRHRLDDYRGYYHCWLWFAGLLLFASLDSMLNFRQDVASGLETASKLRFFGQTDGWWAVVWCVGFGSMGLRAMIEVRESYGTLAVAILSSLLLVTGLTLQLDLVLLPSSLPAELTLHAAKLLGVGLLLASLVQYSRYVWLDAQGLISRTVRIAAEDEEDTLEAPAEAKKKVAPKKSRAVAKKQAAESTEEEEESVEEKPRRGWFSFGRKKVEESETEESVEPTAARSRTSKKEAEEQEQLTQPKRGWFSFGRKQDPEEPEDAEEAKPIAAKKRAASKPDTDEAIEDDAAEVKPKRSWFGFGRKNDNETAEETPKVGATSKPEAETDAEEPVKKKGWFSWGSKAEADGDATEKPESEESRTTMTPRITTRPKAAPTPAKETPPKPAPVREVPTITGKNLSPQDDGDNSAEDEEILRLEAKPDHQLSKAERRRLKKLKRRAAA</sequence>
<feature type="region of interest" description="Disordered" evidence="1">
    <location>
        <begin position="1"/>
        <end position="28"/>
    </location>
</feature>
<feature type="region of interest" description="Disordered" evidence="1">
    <location>
        <begin position="267"/>
        <end position="550"/>
    </location>
</feature>
<protein>
    <submittedName>
        <fullName evidence="3">Uncharacterized protein</fullName>
    </submittedName>
</protein>
<feature type="transmembrane region" description="Helical" evidence="2">
    <location>
        <begin position="46"/>
        <end position="67"/>
    </location>
</feature>
<accession>A0A2S8FRZ0</accession>
<organism evidence="3 4">
    <name type="scientific">Blastopirellula marina</name>
    <dbReference type="NCBI Taxonomy" id="124"/>
    <lineage>
        <taxon>Bacteria</taxon>
        <taxon>Pseudomonadati</taxon>
        <taxon>Planctomycetota</taxon>
        <taxon>Planctomycetia</taxon>
        <taxon>Pirellulales</taxon>
        <taxon>Pirellulaceae</taxon>
        <taxon>Blastopirellula</taxon>
    </lineage>
</organism>
<keyword evidence="2" id="KW-0812">Transmembrane</keyword>
<comment type="caution">
    <text evidence="3">The sequence shown here is derived from an EMBL/GenBank/DDBJ whole genome shotgun (WGS) entry which is preliminary data.</text>
</comment>
<keyword evidence="2" id="KW-0472">Membrane</keyword>
<feature type="transmembrane region" description="Helical" evidence="2">
    <location>
        <begin position="87"/>
        <end position="107"/>
    </location>
</feature>
<feature type="transmembrane region" description="Helical" evidence="2">
    <location>
        <begin position="119"/>
        <end position="136"/>
    </location>
</feature>
<evidence type="ECO:0000313" key="4">
    <source>
        <dbReference type="Proteomes" id="UP000238322"/>
    </source>
</evidence>
<feature type="transmembrane region" description="Helical" evidence="2">
    <location>
        <begin position="190"/>
        <end position="210"/>
    </location>
</feature>
<feature type="compositionally biased region" description="Basic residues" evidence="1">
    <location>
        <begin position="279"/>
        <end position="289"/>
    </location>
</feature>
<gene>
    <name evidence="3" type="ORF">C5Y83_15810</name>
</gene>
<feature type="compositionally biased region" description="Basic and acidic residues" evidence="1">
    <location>
        <begin position="452"/>
        <end position="468"/>
    </location>
</feature>
<feature type="compositionally biased region" description="Basic residues" evidence="1">
    <location>
        <begin position="537"/>
        <end position="550"/>
    </location>
</feature>
<feature type="compositionally biased region" description="Low complexity" evidence="1">
    <location>
        <begin position="469"/>
        <end position="487"/>
    </location>
</feature>
<dbReference type="EMBL" id="PUHY01000010">
    <property type="protein sequence ID" value="PQO34945.1"/>
    <property type="molecule type" value="Genomic_DNA"/>
</dbReference>
<evidence type="ECO:0000256" key="1">
    <source>
        <dbReference type="SAM" id="MobiDB-lite"/>
    </source>
</evidence>
<evidence type="ECO:0000256" key="2">
    <source>
        <dbReference type="SAM" id="Phobius"/>
    </source>
</evidence>
<name>A0A2S8FRZ0_9BACT</name>
<dbReference type="SMART" id="SM00029">
    <property type="entry name" value="GASTRIN"/>
    <property type="match status" value="4"/>
</dbReference>
<evidence type="ECO:0000313" key="3">
    <source>
        <dbReference type="EMBL" id="PQO34945.1"/>
    </source>
</evidence>
<feature type="compositionally biased region" description="Acidic residues" evidence="1">
    <location>
        <begin position="511"/>
        <end position="521"/>
    </location>
</feature>